<name>A0A8J3AWV4_9BURK</name>
<reference evidence="1" key="1">
    <citation type="journal article" date="2014" name="Int. J. Syst. Evol. Microbiol.">
        <title>Complete genome sequence of Corynebacterium casei LMG S-19264T (=DSM 44701T), isolated from a smear-ripened cheese.</title>
        <authorList>
            <consortium name="US DOE Joint Genome Institute (JGI-PGF)"/>
            <person name="Walter F."/>
            <person name="Albersmeier A."/>
            <person name="Kalinowski J."/>
            <person name="Ruckert C."/>
        </authorList>
    </citation>
    <scope>NUCLEOTIDE SEQUENCE</scope>
    <source>
        <strain evidence="1">CCM 7664</strain>
    </source>
</reference>
<dbReference type="Proteomes" id="UP000627205">
    <property type="component" value="Unassembled WGS sequence"/>
</dbReference>
<accession>A0A8J3AWV4</accession>
<evidence type="ECO:0000313" key="1">
    <source>
        <dbReference type="EMBL" id="GGI54427.1"/>
    </source>
</evidence>
<dbReference type="AlphaFoldDB" id="A0A8J3AWV4"/>
<evidence type="ECO:0000313" key="2">
    <source>
        <dbReference type="Proteomes" id="UP000627205"/>
    </source>
</evidence>
<dbReference type="EMBL" id="BMDP01000002">
    <property type="protein sequence ID" value="GGI54427.1"/>
    <property type="molecule type" value="Genomic_DNA"/>
</dbReference>
<gene>
    <name evidence="1" type="ORF">GCM10011430_16010</name>
</gene>
<dbReference type="RefSeq" id="WP_188420480.1">
    <property type="nucleotide sequence ID" value="NZ_BMDP01000002.1"/>
</dbReference>
<comment type="caution">
    <text evidence="1">The sequence shown here is derived from an EMBL/GenBank/DDBJ whole genome shotgun (WGS) entry which is preliminary data.</text>
</comment>
<dbReference type="SUPFAM" id="SSF53335">
    <property type="entry name" value="S-adenosyl-L-methionine-dependent methyltransferases"/>
    <property type="match status" value="1"/>
</dbReference>
<protein>
    <recommendedName>
        <fullName evidence="3">Sugar O-methyltransferase</fullName>
    </recommendedName>
</protein>
<keyword evidence="2" id="KW-1185">Reference proteome</keyword>
<evidence type="ECO:0008006" key="3">
    <source>
        <dbReference type="Google" id="ProtNLM"/>
    </source>
</evidence>
<dbReference type="InterPro" id="IPR029063">
    <property type="entry name" value="SAM-dependent_MTases_sf"/>
</dbReference>
<reference evidence="1" key="2">
    <citation type="submission" date="2020-09" db="EMBL/GenBank/DDBJ databases">
        <authorList>
            <person name="Sun Q."/>
            <person name="Sedlacek I."/>
        </authorList>
    </citation>
    <scope>NUCLEOTIDE SEQUENCE</scope>
    <source>
        <strain evidence="1">CCM 7664</strain>
    </source>
</reference>
<sequence>MNEDLKITKTDEELLHTLELMLSDMHMQDDIYKPTNFWLHASEPIVQDLKKYGFSNFRNLSSTRNFFVPTYGSPGNALSDEDMTRLNLLVNELAEEGTKNYRFLAHMLSGESWALSDYRVYRAANNDDVHPRTTFFSESQAGNPSELFCFEKQQFSRSSLNYLNGLSFLKQHVDTTSIKTVLEVGGGFGTLGEILHAAGGISYVNVDIPPTSIVSTFYLKQIPALKMSDYRVTREMEEINIPLEPVQMVLCPWQLPALRGTVDLFVNFISFQEMEPTVVKNYLEHVNRLKTKYVLLRNMREGKAPKSSGAKYGVETPIKGDDYDQFLANYRLLATNVFPFGYKTMDGFHSELRLYERK</sequence>
<proteinExistence type="predicted"/>
<dbReference type="NCBIfam" id="TIGR04371">
    <property type="entry name" value="methyltran_NanM"/>
    <property type="match status" value="1"/>
</dbReference>
<dbReference type="InterPro" id="IPR030807">
    <property type="entry name" value="Methyltran_NanM"/>
</dbReference>
<organism evidence="1 2">
    <name type="scientific">Oxalicibacterium solurbis</name>
    <dbReference type="NCBI Taxonomy" id="69280"/>
    <lineage>
        <taxon>Bacteria</taxon>
        <taxon>Pseudomonadati</taxon>
        <taxon>Pseudomonadota</taxon>
        <taxon>Betaproteobacteria</taxon>
        <taxon>Burkholderiales</taxon>
        <taxon>Oxalobacteraceae</taxon>
        <taxon>Oxalicibacterium</taxon>
    </lineage>
</organism>